<evidence type="ECO:0000313" key="3">
    <source>
        <dbReference type="Proteomes" id="UP000629468"/>
    </source>
</evidence>
<evidence type="ECO:0000313" key="2">
    <source>
        <dbReference type="EMBL" id="KAF7759708.1"/>
    </source>
</evidence>
<dbReference type="Proteomes" id="UP000629468">
    <property type="component" value="Unassembled WGS sequence"/>
</dbReference>
<proteinExistence type="predicted"/>
<organism evidence="2 3">
    <name type="scientific">Agaricus bisporus var. burnettii</name>
    <dbReference type="NCBI Taxonomy" id="192524"/>
    <lineage>
        <taxon>Eukaryota</taxon>
        <taxon>Fungi</taxon>
        <taxon>Dikarya</taxon>
        <taxon>Basidiomycota</taxon>
        <taxon>Agaricomycotina</taxon>
        <taxon>Agaricomycetes</taxon>
        <taxon>Agaricomycetidae</taxon>
        <taxon>Agaricales</taxon>
        <taxon>Agaricineae</taxon>
        <taxon>Agaricaceae</taxon>
        <taxon>Agaricus</taxon>
    </lineage>
</organism>
<keyword evidence="1" id="KW-0472">Membrane</keyword>
<sequence>MAFPTSVPFRSQTPWAAEFRYFCDKCIGRPSSGHYDRHIIFVLLGGSNSLTFPIFLIYNSHPPCLLILTCIGLGFAKIIGYLVRFKRTNVSPQVVYVYLLVPGTRVLQVS</sequence>
<gene>
    <name evidence="2" type="ORF">Agabi119p4_11403</name>
</gene>
<protein>
    <submittedName>
        <fullName evidence="2">Uncharacterized protein</fullName>
    </submittedName>
</protein>
<dbReference type="AlphaFoldDB" id="A0A8H7BZZ6"/>
<reference evidence="2 3" key="1">
    <citation type="journal article" name="Sci. Rep.">
        <title>Telomere-to-telomere assembled and centromere annotated genomes of the two main subspecies of the button mushroom Agaricus bisporus reveal especially polymorphic chromosome ends.</title>
        <authorList>
            <person name="Sonnenberg A.S.M."/>
            <person name="Sedaghat-Telgerd N."/>
            <person name="Lavrijssen B."/>
            <person name="Ohm R.A."/>
            <person name="Hendrickx P.M."/>
            <person name="Scholtmeijer K."/>
            <person name="Baars J.J.P."/>
            <person name="van Peer A."/>
        </authorList>
    </citation>
    <scope>NUCLEOTIDE SEQUENCE [LARGE SCALE GENOMIC DNA]</scope>
    <source>
        <strain evidence="2 3">H119_p4</strain>
    </source>
</reference>
<dbReference type="EMBL" id="JABXXO010000016">
    <property type="protein sequence ID" value="KAF7759708.1"/>
    <property type="molecule type" value="Genomic_DNA"/>
</dbReference>
<evidence type="ECO:0000256" key="1">
    <source>
        <dbReference type="SAM" id="Phobius"/>
    </source>
</evidence>
<accession>A0A8H7BZZ6</accession>
<keyword evidence="1" id="KW-0812">Transmembrane</keyword>
<feature type="transmembrane region" description="Helical" evidence="1">
    <location>
        <begin position="65"/>
        <end position="83"/>
    </location>
</feature>
<name>A0A8H7BZZ6_AGABI</name>
<feature type="transmembrane region" description="Helical" evidence="1">
    <location>
        <begin position="39"/>
        <end position="59"/>
    </location>
</feature>
<comment type="caution">
    <text evidence="2">The sequence shown here is derived from an EMBL/GenBank/DDBJ whole genome shotgun (WGS) entry which is preliminary data.</text>
</comment>
<keyword evidence="1" id="KW-1133">Transmembrane helix</keyword>